<dbReference type="PATRIC" id="fig|1637645.4.peg.2826"/>
<gene>
    <name evidence="1" type="ORF">WN50_14455</name>
</gene>
<dbReference type="EMBL" id="LATL02000140">
    <property type="protein sequence ID" value="KKD37428.1"/>
    <property type="molecule type" value="Genomic_DNA"/>
</dbReference>
<reference evidence="1 2" key="1">
    <citation type="submission" date="2015-06" db="EMBL/GenBank/DDBJ databases">
        <title>Draft genome assembly of filamentous brackish cyanobacterium Limnoraphis robusta strain CS-951.</title>
        <authorList>
            <person name="Willis A."/>
            <person name="Parks M."/>
            <person name="Burford M.A."/>
        </authorList>
    </citation>
    <scope>NUCLEOTIDE SEQUENCE [LARGE SCALE GENOMIC DNA]</scope>
    <source>
        <strain evidence="1 2">CS-951</strain>
    </source>
</reference>
<evidence type="ECO:0000313" key="2">
    <source>
        <dbReference type="Proteomes" id="UP000033607"/>
    </source>
</evidence>
<dbReference type="OrthoDB" id="502220at2"/>
<organism evidence="1 2">
    <name type="scientific">Limnoraphis robusta CS-951</name>
    <dbReference type="NCBI Taxonomy" id="1637645"/>
    <lineage>
        <taxon>Bacteria</taxon>
        <taxon>Bacillati</taxon>
        <taxon>Cyanobacteriota</taxon>
        <taxon>Cyanophyceae</taxon>
        <taxon>Oscillatoriophycideae</taxon>
        <taxon>Oscillatoriales</taxon>
        <taxon>Sirenicapillariaceae</taxon>
        <taxon>Limnoraphis</taxon>
    </lineage>
</organism>
<name>A0A0F5YF80_9CYAN</name>
<sequence length="385" mass="43114">MSSPASGPFKSRLLNLIVENYQQFLDSCGLTWRQVQFSTSTTVQTVMYSVYSLLESLVKGKKRLGSTQQPQSPQLKEAQASQKQLDGVDQPIIDIVTIAIAQVKGSPRLKVDPNSVQAIACQVKTKKLVLVGAEQQILDVLSWRERVKLSQLISREVADLSSLRKREKSPQSSQLQTLLSGAMTTAQKYTTAITRQTEELGITLAQAWKTSASDLTVYTAENHSLQTSVTANFHQVQAVIWAAIDYFFFKDHNQQLNLPSPPENLLAGKPQPQKFIPPTGKIQPLTTSQTVVKILKTKSQNFSEKGLTTSPAYGLIMSDACKYLDTSSKSDRQEESNCVQTEARAVGYVKHPLERVLEWVDRVIFWVEEAVIKAWEWVKQKWTAR</sequence>
<protein>
    <submittedName>
        <fullName evidence="1">Uncharacterized protein</fullName>
    </submittedName>
</protein>
<accession>A0A0F5YF80</accession>
<dbReference type="RefSeq" id="WP_046279260.1">
    <property type="nucleotide sequence ID" value="NZ_LATL02000140.1"/>
</dbReference>
<dbReference type="AlphaFoldDB" id="A0A0F5YF80"/>
<dbReference type="Proteomes" id="UP000033607">
    <property type="component" value="Unassembled WGS sequence"/>
</dbReference>
<comment type="caution">
    <text evidence="1">The sequence shown here is derived from an EMBL/GenBank/DDBJ whole genome shotgun (WGS) entry which is preliminary data.</text>
</comment>
<proteinExistence type="predicted"/>
<evidence type="ECO:0000313" key="1">
    <source>
        <dbReference type="EMBL" id="KKD37428.1"/>
    </source>
</evidence>